<dbReference type="AlphaFoldDB" id="A0A0N4Z3U6"/>
<organism evidence="2 3">
    <name type="scientific">Parastrongyloides trichosuri</name>
    <name type="common">Possum-specific nematode worm</name>
    <dbReference type="NCBI Taxonomy" id="131310"/>
    <lineage>
        <taxon>Eukaryota</taxon>
        <taxon>Metazoa</taxon>
        <taxon>Ecdysozoa</taxon>
        <taxon>Nematoda</taxon>
        <taxon>Chromadorea</taxon>
        <taxon>Rhabditida</taxon>
        <taxon>Tylenchina</taxon>
        <taxon>Panagrolaimomorpha</taxon>
        <taxon>Strongyloidoidea</taxon>
        <taxon>Strongyloididae</taxon>
        <taxon>Parastrongyloides</taxon>
    </lineage>
</organism>
<feature type="region of interest" description="Disordered" evidence="1">
    <location>
        <begin position="98"/>
        <end position="171"/>
    </location>
</feature>
<keyword evidence="2" id="KW-1185">Reference proteome</keyword>
<sequence>MIQKGLRTTPRGDFNPRMFLDNEYNLDLNLLDAIDVSDDKIREKYPHAYEPAMANIINPIYQDRRMPYGFESSRVNSHGRSRYYNKCSCKCVVPKNEPQYEESDSESEGITTIMPNVVITSTKKPAPKKTPSKKQSVKKPVQKKTNATNSKSNKKNTTNSKSSSSSKKKQI</sequence>
<protein>
    <submittedName>
        <fullName evidence="3">Uncharacterized protein</fullName>
    </submittedName>
</protein>
<feature type="compositionally biased region" description="Basic residues" evidence="1">
    <location>
        <begin position="125"/>
        <end position="142"/>
    </location>
</feature>
<evidence type="ECO:0000313" key="3">
    <source>
        <dbReference type="WBParaSite" id="PTRK_0000160000.1"/>
    </source>
</evidence>
<dbReference type="Proteomes" id="UP000038045">
    <property type="component" value="Unplaced"/>
</dbReference>
<dbReference type="WBParaSite" id="PTRK_0000160000.1">
    <property type="protein sequence ID" value="PTRK_0000160000.1"/>
    <property type="gene ID" value="PTRK_0000160000"/>
</dbReference>
<accession>A0A0N4Z3U6</accession>
<name>A0A0N4Z3U6_PARTI</name>
<evidence type="ECO:0000256" key="1">
    <source>
        <dbReference type="SAM" id="MobiDB-lite"/>
    </source>
</evidence>
<feature type="compositionally biased region" description="Low complexity" evidence="1">
    <location>
        <begin position="143"/>
        <end position="165"/>
    </location>
</feature>
<proteinExistence type="predicted"/>
<reference evidence="3" key="1">
    <citation type="submission" date="2017-02" db="UniProtKB">
        <authorList>
            <consortium name="WormBaseParasite"/>
        </authorList>
    </citation>
    <scope>IDENTIFICATION</scope>
</reference>
<evidence type="ECO:0000313" key="2">
    <source>
        <dbReference type="Proteomes" id="UP000038045"/>
    </source>
</evidence>